<protein>
    <recommendedName>
        <fullName evidence="2">CDT1 Geminin-binding domain-containing protein</fullName>
    </recommendedName>
</protein>
<dbReference type="Proteomes" id="UP000290289">
    <property type="component" value="Chromosome 10"/>
</dbReference>
<feature type="domain" description="CDT1 Geminin-binding" evidence="2">
    <location>
        <begin position="3"/>
        <end position="98"/>
    </location>
</feature>
<evidence type="ECO:0000256" key="1">
    <source>
        <dbReference type="SAM" id="MobiDB-lite"/>
    </source>
</evidence>
<dbReference type="SUPFAM" id="SSF46785">
    <property type="entry name" value="Winged helix' DNA-binding domain"/>
    <property type="match status" value="1"/>
</dbReference>
<dbReference type="InterPro" id="IPR045173">
    <property type="entry name" value="Cdt1"/>
</dbReference>
<comment type="caution">
    <text evidence="3">The sequence shown here is derived from an EMBL/GenBank/DDBJ whole genome shotgun (WGS) entry which is preliminary data.</text>
</comment>
<dbReference type="GO" id="GO:0000076">
    <property type="term" value="P:DNA replication checkpoint signaling"/>
    <property type="evidence" value="ECO:0007669"/>
    <property type="project" value="TreeGrafter"/>
</dbReference>
<dbReference type="GO" id="GO:0030174">
    <property type="term" value="P:regulation of DNA-templated DNA replication initiation"/>
    <property type="evidence" value="ECO:0007669"/>
    <property type="project" value="InterPro"/>
</dbReference>
<dbReference type="Pfam" id="PF08839">
    <property type="entry name" value="CDT1"/>
    <property type="match status" value="1"/>
</dbReference>
<dbReference type="GO" id="GO:0000278">
    <property type="term" value="P:mitotic cell cycle"/>
    <property type="evidence" value="ECO:0007669"/>
    <property type="project" value="TreeGrafter"/>
</dbReference>
<dbReference type="GO" id="GO:0071163">
    <property type="term" value="P:DNA replication preinitiation complex assembly"/>
    <property type="evidence" value="ECO:0007669"/>
    <property type="project" value="InterPro"/>
</dbReference>
<dbReference type="STRING" id="3750.A0A498J0A7"/>
<accession>A0A498J0A7</accession>
<reference evidence="3 4" key="1">
    <citation type="submission" date="2018-10" db="EMBL/GenBank/DDBJ databases">
        <title>A high-quality apple genome assembly.</title>
        <authorList>
            <person name="Hu J."/>
        </authorList>
    </citation>
    <scope>NUCLEOTIDE SEQUENCE [LARGE SCALE GENOMIC DNA]</scope>
    <source>
        <strain evidence="4">cv. HFTH1</strain>
        <tissue evidence="3">Young leaf</tissue>
    </source>
</reference>
<dbReference type="GO" id="GO:0005634">
    <property type="term" value="C:nucleus"/>
    <property type="evidence" value="ECO:0007669"/>
    <property type="project" value="TreeGrafter"/>
</dbReference>
<proteinExistence type="predicted"/>
<dbReference type="AlphaFoldDB" id="A0A498J0A7"/>
<evidence type="ECO:0000313" key="4">
    <source>
        <dbReference type="Proteomes" id="UP000290289"/>
    </source>
</evidence>
<dbReference type="InterPro" id="IPR036390">
    <property type="entry name" value="WH_DNA-bd_sf"/>
</dbReference>
<evidence type="ECO:0000259" key="2">
    <source>
        <dbReference type="Pfam" id="PF08839"/>
    </source>
</evidence>
<name>A0A498J0A7_MALDO</name>
<gene>
    <name evidence="3" type="ORF">DVH24_028481</name>
</gene>
<dbReference type="GO" id="GO:0070182">
    <property type="term" value="F:DNA polymerase binding"/>
    <property type="evidence" value="ECO:0007669"/>
    <property type="project" value="TreeGrafter"/>
</dbReference>
<dbReference type="InterPro" id="IPR014939">
    <property type="entry name" value="CDT1_Gemini-bd-like"/>
</dbReference>
<feature type="region of interest" description="Disordered" evidence="1">
    <location>
        <begin position="128"/>
        <end position="154"/>
    </location>
</feature>
<dbReference type="PANTHER" id="PTHR28637">
    <property type="entry name" value="DNA REPLICATION FACTOR CDT1"/>
    <property type="match status" value="1"/>
</dbReference>
<sequence>MPSFTNLHQKIECLTDRRFTISHLAQLKFILPEVIEITKVLVKDGRTIDIKPDIRVTMNVDAVENDDKLKYEGGGHMHLSRAFCHQLGEISKFHHDGYEILEETLPQPFNYAEQYMYPDTIKCSLSSSPNSLTSDATTDETHSTPSEQSKEDLNSNISEILDPSLPTKTSFEAPIEQLPVITTYLPQSFRRHFFSTNFSRSKCFNSRVKSQYNLLG</sequence>
<evidence type="ECO:0000313" key="3">
    <source>
        <dbReference type="EMBL" id="RXH86981.1"/>
    </source>
</evidence>
<dbReference type="GO" id="GO:0003677">
    <property type="term" value="F:DNA binding"/>
    <property type="evidence" value="ECO:0007669"/>
    <property type="project" value="InterPro"/>
</dbReference>
<keyword evidence="4" id="KW-1185">Reference proteome</keyword>
<dbReference type="EMBL" id="RDQH01000336">
    <property type="protein sequence ID" value="RXH86981.1"/>
    <property type="molecule type" value="Genomic_DNA"/>
</dbReference>
<organism evidence="3 4">
    <name type="scientific">Malus domestica</name>
    <name type="common">Apple</name>
    <name type="synonym">Pyrus malus</name>
    <dbReference type="NCBI Taxonomy" id="3750"/>
    <lineage>
        <taxon>Eukaryota</taxon>
        <taxon>Viridiplantae</taxon>
        <taxon>Streptophyta</taxon>
        <taxon>Embryophyta</taxon>
        <taxon>Tracheophyta</taxon>
        <taxon>Spermatophyta</taxon>
        <taxon>Magnoliopsida</taxon>
        <taxon>eudicotyledons</taxon>
        <taxon>Gunneridae</taxon>
        <taxon>Pentapetalae</taxon>
        <taxon>rosids</taxon>
        <taxon>fabids</taxon>
        <taxon>Rosales</taxon>
        <taxon>Rosaceae</taxon>
        <taxon>Amygdaloideae</taxon>
        <taxon>Maleae</taxon>
        <taxon>Malus</taxon>
    </lineage>
</organism>
<dbReference type="PANTHER" id="PTHR28637:SF1">
    <property type="entry name" value="DNA REPLICATION FACTOR CDT1"/>
    <property type="match status" value="1"/>
</dbReference>